<feature type="transmembrane region" description="Helical" evidence="1">
    <location>
        <begin position="133"/>
        <end position="157"/>
    </location>
</feature>
<dbReference type="Proteomes" id="UP000034324">
    <property type="component" value="Unassembled WGS sequence"/>
</dbReference>
<feature type="transmembrane region" description="Helical" evidence="1">
    <location>
        <begin position="51"/>
        <end position="69"/>
    </location>
</feature>
<dbReference type="EMBL" id="LBVC01000010">
    <property type="protein sequence ID" value="KKQ78838.1"/>
    <property type="molecule type" value="Genomic_DNA"/>
</dbReference>
<proteinExistence type="predicted"/>
<accession>A0A0G0KGS1</accession>
<feature type="transmembrane region" description="Helical" evidence="1">
    <location>
        <begin position="297"/>
        <end position="315"/>
    </location>
</feature>
<dbReference type="AlphaFoldDB" id="A0A0G0KGS1"/>
<feature type="transmembrane region" description="Helical" evidence="1">
    <location>
        <begin position="12"/>
        <end position="31"/>
    </location>
</feature>
<sequence length="389" mass="45010">MRKIFLKENILFLIIYGFSLIFSALLIRAIYPIQLQLQKPIFFDLIELNVIIPYWLIYFAGSINIFLIWMIAKRFIIGHLALIPVLIYCFSPWSFYLVVTNSFYVYLLTFILIIFQGILLIKSRRFRWGMAAFILGSILFLYSFVLGIFIFPILITGLSLIKFVSFKKIRPALFIISFLCLPLLIANFKNQAGTGNIYNNQVALFKDPGHMNAVNVFQGESRKAGYSFIVKLGENRYIYFSKYAFFKAIKHFTPSTYFTGQEGLLKFSFSPPVYFGFLIPFLYGLSLIFKSPALRNGLAVSFILLVPSFVSKTLVNLNRLVLFEPVIVFVISLGMIKIIQNRKERIFKLMLFLTIILVSVQLLVTVFDINFREYIRYERYLGGALQIGD</sequence>
<evidence type="ECO:0008006" key="4">
    <source>
        <dbReference type="Google" id="ProtNLM"/>
    </source>
</evidence>
<feature type="transmembrane region" description="Helical" evidence="1">
    <location>
        <begin position="273"/>
        <end position="291"/>
    </location>
</feature>
<comment type="caution">
    <text evidence="2">The sequence shown here is derived from an EMBL/GenBank/DDBJ whole genome shotgun (WGS) entry which is preliminary data.</text>
</comment>
<keyword evidence="1" id="KW-0472">Membrane</keyword>
<gene>
    <name evidence="2" type="ORF">US99_C0010G0005</name>
</gene>
<feature type="transmembrane region" description="Helical" evidence="1">
    <location>
        <begin position="322"/>
        <end position="340"/>
    </location>
</feature>
<keyword evidence="1" id="KW-0812">Transmembrane</keyword>
<protein>
    <recommendedName>
        <fullName evidence="4">Glycosyltransferase RgtA/B/C/D-like domain-containing protein</fullName>
    </recommendedName>
</protein>
<feature type="transmembrane region" description="Helical" evidence="1">
    <location>
        <begin position="169"/>
        <end position="188"/>
    </location>
</feature>
<evidence type="ECO:0000256" key="1">
    <source>
        <dbReference type="SAM" id="Phobius"/>
    </source>
</evidence>
<keyword evidence="1" id="KW-1133">Transmembrane helix</keyword>
<feature type="transmembrane region" description="Helical" evidence="1">
    <location>
        <begin position="103"/>
        <end position="121"/>
    </location>
</feature>
<reference evidence="2 3" key="1">
    <citation type="journal article" date="2015" name="Nature">
        <title>rRNA introns, odd ribosomes, and small enigmatic genomes across a large radiation of phyla.</title>
        <authorList>
            <person name="Brown C.T."/>
            <person name="Hug L.A."/>
            <person name="Thomas B.C."/>
            <person name="Sharon I."/>
            <person name="Castelle C.J."/>
            <person name="Singh A."/>
            <person name="Wilkins M.J."/>
            <person name="Williams K.H."/>
            <person name="Banfield J.F."/>
        </authorList>
    </citation>
    <scope>NUCLEOTIDE SEQUENCE [LARGE SCALE GENOMIC DNA]</scope>
</reference>
<feature type="transmembrane region" description="Helical" evidence="1">
    <location>
        <begin position="76"/>
        <end position="97"/>
    </location>
</feature>
<name>A0A0G0KGS1_9BACT</name>
<evidence type="ECO:0000313" key="3">
    <source>
        <dbReference type="Proteomes" id="UP000034324"/>
    </source>
</evidence>
<organism evidence="2 3">
    <name type="scientific">Candidatus Daviesbacteria bacterium GW2011_GWF2_38_6</name>
    <dbReference type="NCBI Taxonomy" id="1618432"/>
    <lineage>
        <taxon>Bacteria</taxon>
        <taxon>Candidatus Daviesiibacteriota</taxon>
    </lineage>
</organism>
<evidence type="ECO:0000313" key="2">
    <source>
        <dbReference type="EMBL" id="KKQ78838.1"/>
    </source>
</evidence>
<feature type="transmembrane region" description="Helical" evidence="1">
    <location>
        <begin position="346"/>
        <end position="369"/>
    </location>
</feature>